<dbReference type="Proteomes" id="UP000010792">
    <property type="component" value="Chromosome"/>
</dbReference>
<dbReference type="AlphaFoldDB" id="L0NDF1"/>
<name>L0NDF1_9HYPH</name>
<evidence type="ECO:0000313" key="1">
    <source>
        <dbReference type="EMBL" id="CCF19128.1"/>
    </source>
</evidence>
<dbReference type="STRING" id="1125847.NT26_1404"/>
<evidence type="ECO:0000313" key="2">
    <source>
        <dbReference type="Proteomes" id="UP000010792"/>
    </source>
</evidence>
<dbReference type="KEGG" id="rht:NT26_1404"/>
<accession>L0NDF1</accession>
<dbReference type="RefSeq" id="WP_052638023.1">
    <property type="nucleotide sequence ID" value="NZ_FO082820.1"/>
</dbReference>
<proteinExistence type="predicted"/>
<keyword evidence="2" id="KW-1185">Reference proteome</keyword>
<protein>
    <submittedName>
        <fullName evidence="1">Uncharacterized protein</fullName>
    </submittedName>
</protein>
<dbReference type="EMBL" id="FO082820">
    <property type="protein sequence ID" value="CCF19128.1"/>
    <property type="molecule type" value="Genomic_DNA"/>
</dbReference>
<sequence>MPSIGDLVLADAQERLRDRINERSMPLGWAIFHCDGSVNAEYQLQKDDEARIFPDDDAVWDHVCYEADKNPGGLEAEALDWLKRNSPDEYRYIMAAAPRGCLPLS</sequence>
<reference evidence="1 2" key="1">
    <citation type="journal article" date="2013" name="Genome Biol. Evol.">
        <title>Life in an arsenic-containing gold mine: genome and physiology of the autotrophic arsenite-oxidizing bacterium rhizobium sp. NT-26.</title>
        <authorList>
            <person name="Andres J."/>
            <person name="Arsene-Ploetze F."/>
            <person name="Barbe V."/>
            <person name="Brochier-Armanet C."/>
            <person name="Cleiss-Arnold J."/>
            <person name="Coppee J.Y."/>
            <person name="Dillies M.A."/>
            <person name="Geist"/>
            <person name="L"/>
            <person name="Joublin A."/>
            <person name="Koechler S."/>
            <person name="Lassalle F."/>
            <person name="Marchal M."/>
            <person name="Medigue C."/>
            <person name="Muller D."/>
            <person name="Nesme X."/>
            <person name="Plewniak F."/>
            <person name="Proux C."/>
            <person name="Ramirez-Bahena M.H."/>
            <person name="Schenowitz C."/>
            <person name="Sismeiro O."/>
            <person name="Vallenet D."/>
            <person name="Santini J.M."/>
            <person name="Bertin P.N."/>
        </authorList>
    </citation>
    <scope>NUCLEOTIDE SEQUENCE [LARGE SCALE GENOMIC DNA]</scope>
    <source>
        <strain evidence="1 2">NT-26</strain>
    </source>
</reference>
<organism evidence="1 2">
    <name type="scientific">Pseudorhizobium banfieldiae</name>
    <dbReference type="NCBI Taxonomy" id="1125847"/>
    <lineage>
        <taxon>Bacteria</taxon>
        <taxon>Pseudomonadati</taxon>
        <taxon>Pseudomonadota</taxon>
        <taxon>Alphaproteobacteria</taxon>
        <taxon>Hyphomicrobiales</taxon>
        <taxon>Rhizobiaceae</taxon>
        <taxon>Rhizobium/Agrobacterium group</taxon>
        <taxon>Pseudorhizobium</taxon>
    </lineage>
</organism>
<dbReference type="OrthoDB" id="8450873at2"/>
<gene>
    <name evidence="1" type="ORF">NT26_1404</name>
</gene>